<dbReference type="PRINTS" id="PR00261">
    <property type="entry name" value="LDLRECEPTOR"/>
</dbReference>
<keyword evidence="24" id="KW-1185">Reference proteome</keyword>
<evidence type="ECO:0000256" key="6">
    <source>
        <dbReference type="ARBA" id="ARBA00022536"/>
    </source>
</evidence>
<dbReference type="InterPro" id="IPR000152">
    <property type="entry name" value="EGF-type_Asp/Asn_hydroxyl_site"/>
</dbReference>
<feature type="disulfide bond" evidence="17">
    <location>
        <begin position="358"/>
        <end position="376"/>
    </location>
</feature>
<dbReference type="Gene3D" id="2.10.25.10">
    <property type="entry name" value="Laminin"/>
    <property type="match status" value="3"/>
</dbReference>
<evidence type="ECO:0000256" key="13">
    <source>
        <dbReference type="ARBA" id="ARBA00023136"/>
    </source>
</evidence>
<dbReference type="Proteomes" id="UP000807504">
    <property type="component" value="Unassembled WGS sequence"/>
</dbReference>
<dbReference type="InterPro" id="IPR011042">
    <property type="entry name" value="6-blade_b-propeller_TolB-like"/>
</dbReference>
<dbReference type="SUPFAM" id="SSF57184">
    <property type="entry name" value="Growth factor receptor domain"/>
    <property type="match status" value="1"/>
</dbReference>
<dbReference type="InterPro" id="IPR000742">
    <property type="entry name" value="EGF"/>
</dbReference>
<dbReference type="InterPro" id="IPR001881">
    <property type="entry name" value="EGF-like_Ca-bd_dom"/>
</dbReference>
<feature type="disulfide bond" evidence="17">
    <location>
        <begin position="439"/>
        <end position="457"/>
    </location>
</feature>
<dbReference type="CDD" id="cd00054">
    <property type="entry name" value="EGF_CA"/>
    <property type="match status" value="1"/>
</dbReference>
<dbReference type="InterPro" id="IPR000033">
    <property type="entry name" value="LDLR_classB_rpt"/>
</dbReference>
<feature type="disulfide bond" evidence="17">
    <location>
        <begin position="351"/>
        <end position="363"/>
    </location>
</feature>
<evidence type="ECO:0000259" key="22">
    <source>
        <dbReference type="PROSITE" id="PS01186"/>
    </source>
</evidence>
<keyword evidence="8 20" id="KW-0812">Transmembrane</keyword>
<evidence type="ECO:0000256" key="18">
    <source>
        <dbReference type="PROSITE-ProRule" id="PRU00461"/>
    </source>
</evidence>
<evidence type="ECO:0000256" key="16">
    <source>
        <dbReference type="ARBA" id="ARBA00023180"/>
    </source>
</evidence>
<feature type="chain" id="PRO_5035843851" evidence="21">
    <location>
        <begin position="22"/>
        <end position="1090"/>
    </location>
</feature>
<dbReference type="PROSITE" id="PS50068">
    <property type="entry name" value="LDLRA_2"/>
    <property type="match status" value="8"/>
</dbReference>
<evidence type="ECO:0000313" key="24">
    <source>
        <dbReference type="Proteomes" id="UP000807504"/>
    </source>
</evidence>
<dbReference type="FunFam" id="2.120.10.30:FF:000008">
    <property type="entry name" value="Low-density lipoprotein receptor-related protein 4"/>
    <property type="match status" value="1"/>
</dbReference>
<keyword evidence="7" id="KW-0254">Endocytosis</keyword>
<dbReference type="SUPFAM" id="SSF63825">
    <property type="entry name" value="YWTD domain"/>
    <property type="match status" value="1"/>
</dbReference>
<proteinExistence type="inferred from homology"/>
<dbReference type="SMART" id="SM00135">
    <property type="entry name" value="LY"/>
    <property type="match status" value="5"/>
</dbReference>
<keyword evidence="5" id="KW-0964">Secreted</keyword>
<feature type="signal peptide" evidence="21">
    <location>
        <begin position="1"/>
        <end position="21"/>
    </location>
</feature>
<dbReference type="PROSITE" id="PS01187">
    <property type="entry name" value="EGF_CA"/>
    <property type="match status" value="1"/>
</dbReference>
<feature type="disulfide bond" evidence="17">
    <location>
        <begin position="236"/>
        <end position="254"/>
    </location>
</feature>
<feature type="disulfide bond" evidence="17">
    <location>
        <begin position="482"/>
        <end position="500"/>
    </location>
</feature>
<feature type="disulfide bond" evidence="17">
    <location>
        <begin position="197"/>
        <end position="215"/>
    </location>
</feature>
<dbReference type="InterPro" id="IPR002172">
    <property type="entry name" value="LDrepeatLR_classA_rpt"/>
</dbReference>
<comment type="similarity">
    <text evidence="3">Belongs to the LDLR family.</text>
</comment>
<feature type="repeat" description="LDL-receptor class B" evidence="18">
    <location>
        <begin position="768"/>
        <end position="812"/>
    </location>
</feature>
<feature type="disulfide bond" evidence="17">
    <location>
        <begin position="401"/>
        <end position="419"/>
    </location>
</feature>
<dbReference type="GO" id="GO:0005886">
    <property type="term" value="C:plasma membrane"/>
    <property type="evidence" value="ECO:0007669"/>
    <property type="project" value="UniProtKB-SubCell"/>
</dbReference>
<keyword evidence="16" id="KW-0325">Glycoprotein</keyword>
<feature type="compositionally biased region" description="Low complexity" evidence="19">
    <location>
        <begin position="921"/>
        <end position="980"/>
    </location>
</feature>
<dbReference type="PROSITE" id="PS01209">
    <property type="entry name" value="LDLRA_1"/>
    <property type="match status" value="4"/>
</dbReference>
<dbReference type="InterPro" id="IPR018097">
    <property type="entry name" value="EGF_Ca-bd_CS"/>
</dbReference>
<dbReference type="FunFam" id="4.10.400.10:FF:000005">
    <property type="entry name" value="low-density lipoprotein receptor-related protein 1B"/>
    <property type="match status" value="1"/>
</dbReference>
<dbReference type="InterPro" id="IPR036055">
    <property type="entry name" value="LDL_receptor-like_sf"/>
</dbReference>
<evidence type="ECO:0000256" key="7">
    <source>
        <dbReference type="ARBA" id="ARBA00022583"/>
    </source>
</evidence>
<dbReference type="InterPro" id="IPR051221">
    <property type="entry name" value="LDLR-related"/>
</dbReference>
<keyword evidence="10" id="KW-0677">Repeat</keyword>
<dbReference type="PANTHER" id="PTHR22722:SF14">
    <property type="entry name" value="MEGALIN, ISOFORM A"/>
    <property type="match status" value="1"/>
</dbReference>
<dbReference type="InterPro" id="IPR036084">
    <property type="entry name" value="Ser_inhib-like_sf"/>
</dbReference>
<dbReference type="PROSITE" id="PS00010">
    <property type="entry name" value="ASX_HYDROXYL"/>
    <property type="match status" value="1"/>
</dbReference>
<evidence type="ECO:0000256" key="8">
    <source>
        <dbReference type="ARBA" id="ARBA00022692"/>
    </source>
</evidence>
<dbReference type="GO" id="GO:0005576">
    <property type="term" value="C:extracellular region"/>
    <property type="evidence" value="ECO:0007669"/>
    <property type="project" value="UniProtKB-SubCell"/>
</dbReference>
<dbReference type="EMBL" id="JABXBU010002072">
    <property type="protein sequence ID" value="KAF8776819.1"/>
    <property type="molecule type" value="Genomic_DNA"/>
</dbReference>
<protein>
    <submittedName>
        <fullName evidence="23">Low-density lipoprotein receptor-related protein like</fullName>
    </submittedName>
</protein>
<feature type="repeat" description="LDL-receptor class B" evidence="18">
    <location>
        <begin position="682"/>
        <end position="724"/>
    </location>
</feature>
<dbReference type="GO" id="GO:0030001">
    <property type="term" value="P:metal ion transport"/>
    <property type="evidence" value="ECO:0007669"/>
    <property type="project" value="UniProtKB-ARBA"/>
</dbReference>
<keyword evidence="23" id="KW-0449">Lipoprotein</keyword>
<feature type="transmembrane region" description="Helical" evidence="20">
    <location>
        <begin position="1012"/>
        <end position="1035"/>
    </location>
</feature>
<dbReference type="Pfam" id="PF07645">
    <property type="entry name" value="EGF_CA"/>
    <property type="match status" value="1"/>
</dbReference>
<comment type="subcellular location">
    <subcellularLocation>
        <location evidence="1">Cell membrane</location>
        <topology evidence="1">Single-pass type I membrane protein</topology>
    </subcellularLocation>
    <subcellularLocation>
        <location evidence="2">Secreted</location>
    </subcellularLocation>
</comment>
<keyword evidence="15 23" id="KW-0675">Receptor</keyword>
<keyword evidence="11" id="KW-0106">Calcium</keyword>
<evidence type="ECO:0000256" key="14">
    <source>
        <dbReference type="ARBA" id="ARBA00023157"/>
    </source>
</evidence>
<evidence type="ECO:0000256" key="4">
    <source>
        <dbReference type="ARBA" id="ARBA00022475"/>
    </source>
</evidence>
<accession>A0A8T0ES29</accession>
<evidence type="ECO:0000256" key="1">
    <source>
        <dbReference type="ARBA" id="ARBA00004251"/>
    </source>
</evidence>
<dbReference type="Pfam" id="PF01826">
    <property type="entry name" value="TIL"/>
    <property type="match status" value="1"/>
</dbReference>
<dbReference type="InterPro" id="IPR023415">
    <property type="entry name" value="LDLR_class-A_CS"/>
</dbReference>
<dbReference type="PANTHER" id="PTHR22722">
    <property type="entry name" value="LOW-DENSITY LIPOPROTEIN RECEPTOR-RELATED PROTEIN 2-RELATED"/>
    <property type="match status" value="1"/>
</dbReference>
<evidence type="ECO:0000256" key="20">
    <source>
        <dbReference type="SAM" id="Phobius"/>
    </source>
</evidence>
<evidence type="ECO:0000256" key="15">
    <source>
        <dbReference type="ARBA" id="ARBA00023170"/>
    </source>
</evidence>
<feature type="disulfide bond" evidence="17">
    <location>
        <begin position="451"/>
        <end position="466"/>
    </location>
</feature>
<dbReference type="SMART" id="SM00192">
    <property type="entry name" value="LDLa"/>
    <property type="match status" value="8"/>
</dbReference>
<feature type="disulfide bond" evidence="17">
    <location>
        <begin position="229"/>
        <end position="241"/>
    </location>
</feature>
<feature type="disulfide bond" evidence="17">
    <location>
        <begin position="413"/>
        <end position="428"/>
    </location>
</feature>
<dbReference type="SMART" id="SM00179">
    <property type="entry name" value="EGF_CA"/>
    <property type="match status" value="2"/>
</dbReference>
<dbReference type="Pfam" id="PF00058">
    <property type="entry name" value="Ldl_recept_b"/>
    <property type="match status" value="3"/>
</dbReference>
<feature type="disulfide bond" evidence="17">
    <location>
        <begin position="312"/>
        <end position="324"/>
    </location>
</feature>
<dbReference type="InterPro" id="IPR009030">
    <property type="entry name" value="Growth_fac_rcpt_cys_sf"/>
</dbReference>
<dbReference type="Gene3D" id="2.120.10.30">
    <property type="entry name" value="TolB, C-terminal domain"/>
    <property type="match status" value="1"/>
</dbReference>
<dbReference type="CDD" id="cd00112">
    <property type="entry name" value="LDLa"/>
    <property type="match status" value="8"/>
</dbReference>
<feature type="region of interest" description="Disordered" evidence="19">
    <location>
        <begin position="913"/>
        <end position="984"/>
    </location>
</feature>
<dbReference type="GO" id="GO:0005509">
    <property type="term" value="F:calcium ion binding"/>
    <property type="evidence" value="ECO:0007669"/>
    <property type="project" value="InterPro"/>
</dbReference>
<dbReference type="FunFam" id="4.10.400.10:FF:000030">
    <property type="entry name" value="Sortilin related receptor 1"/>
    <property type="match status" value="1"/>
</dbReference>
<evidence type="ECO:0000256" key="12">
    <source>
        <dbReference type="ARBA" id="ARBA00022989"/>
    </source>
</evidence>
<dbReference type="CDD" id="cd19941">
    <property type="entry name" value="TIL"/>
    <property type="match status" value="1"/>
</dbReference>
<dbReference type="PROSITE" id="PS01186">
    <property type="entry name" value="EGF_2"/>
    <property type="match status" value="1"/>
</dbReference>
<keyword evidence="9 21" id="KW-0732">Signal</keyword>
<dbReference type="Gene3D" id="4.10.400.10">
    <property type="entry name" value="Low-density Lipoprotein Receptor"/>
    <property type="match status" value="8"/>
</dbReference>
<feature type="disulfide bond" evidence="17">
    <location>
        <begin position="319"/>
        <end position="337"/>
    </location>
</feature>
<evidence type="ECO:0000256" key="21">
    <source>
        <dbReference type="SAM" id="SignalP"/>
    </source>
</evidence>
<feature type="disulfide bond" evidence="17">
    <location>
        <begin position="190"/>
        <end position="202"/>
    </location>
</feature>
<dbReference type="FunFam" id="4.10.400.10:FF:000004">
    <property type="entry name" value="Low-density lipoprotein receptor-related protein 1"/>
    <property type="match status" value="1"/>
</dbReference>
<organism evidence="23 24">
    <name type="scientific">Argiope bruennichi</name>
    <name type="common">Wasp spider</name>
    <name type="synonym">Aranea bruennichi</name>
    <dbReference type="NCBI Taxonomy" id="94029"/>
    <lineage>
        <taxon>Eukaryota</taxon>
        <taxon>Metazoa</taxon>
        <taxon>Ecdysozoa</taxon>
        <taxon>Arthropoda</taxon>
        <taxon>Chelicerata</taxon>
        <taxon>Arachnida</taxon>
        <taxon>Araneae</taxon>
        <taxon>Araneomorphae</taxon>
        <taxon>Entelegynae</taxon>
        <taxon>Araneoidea</taxon>
        <taxon>Araneidae</taxon>
        <taxon>Argiope</taxon>
    </lineage>
</organism>
<dbReference type="FunFam" id="4.10.400.10:FF:000002">
    <property type="entry name" value="Low-density lipoprotein receptor-related protein 1"/>
    <property type="match status" value="1"/>
</dbReference>
<name>A0A8T0ES29_ARGBR</name>
<comment type="caution">
    <text evidence="17">Lacks conserved residue(s) required for the propagation of feature annotation.</text>
</comment>
<evidence type="ECO:0000256" key="10">
    <source>
        <dbReference type="ARBA" id="ARBA00022737"/>
    </source>
</evidence>
<dbReference type="Pfam" id="PF14670">
    <property type="entry name" value="FXa_inhibition"/>
    <property type="match status" value="1"/>
</dbReference>
<feature type="disulfide bond" evidence="17">
    <location>
        <begin position="394"/>
        <end position="406"/>
    </location>
</feature>
<evidence type="ECO:0000256" key="9">
    <source>
        <dbReference type="ARBA" id="ARBA00022729"/>
    </source>
</evidence>
<evidence type="ECO:0000256" key="19">
    <source>
        <dbReference type="SAM" id="MobiDB-lite"/>
    </source>
</evidence>
<dbReference type="SMART" id="SM00181">
    <property type="entry name" value="EGF"/>
    <property type="match status" value="5"/>
</dbReference>
<evidence type="ECO:0000256" key="5">
    <source>
        <dbReference type="ARBA" id="ARBA00022525"/>
    </source>
</evidence>
<keyword evidence="13 20" id="KW-0472">Membrane</keyword>
<feature type="domain" description="EGF-like" evidence="22">
    <location>
        <begin position="536"/>
        <end position="550"/>
    </location>
</feature>
<feature type="disulfide bond" evidence="17">
    <location>
        <begin position="331"/>
        <end position="346"/>
    </location>
</feature>
<dbReference type="AlphaFoldDB" id="A0A8T0ES29"/>
<keyword evidence="4" id="KW-1003">Cell membrane</keyword>
<evidence type="ECO:0000313" key="23">
    <source>
        <dbReference type="EMBL" id="KAF8776819.1"/>
    </source>
</evidence>
<feature type="disulfide bond" evidence="17">
    <location>
        <begin position="209"/>
        <end position="224"/>
    </location>
</feature>
<keyword evidence="6" id="KW-0245">EGF-like domain</keyword>
<dbReference type="FunFam" id="2.10.25.10:FF:000009">
    <property type="entry name" value="Low-density lipoprotein receptor isoform 1"/>
    <property type="match status" value="1"/>
</dbReference>
<dbReference type="PROSITE" id="PS51120">
    <property type="entry name" value="LDLRB"/>
    <property type="match status" value="3"/>
</dbReference>
<evidence type="ECO:0000256" key="17">
    <source>
        <dbReference type="PROSITE-ProRule" id="PRU00124"/>
    </source>
</evidence>
<evidence type="ECO:0000256" key="11">
    <source>
        <dbReference type="ARBA" id="ARBA00022837"/>
    </source>
</evidence>
<gene>
    <name evidence="23" type="ORF">HNY73_013763</name>
</gene>
<comment type="caution">
    <text evidence="23">The sequence shown here is derived from an EMBL/GenBank/DDBJ whole genome shotgun (WGS) entry which is preliminary data.</text>
</comment>
<dbReference type="InterPro" id="IPR049883">
    <property type="entry name" value="NOTCH1_EGF-like"/>
</dbReference>
<dbReference type="SUPFAM" id="SSF57567">
    <property type="entry name" value="Serine protease inhibitors"/>
    <property type="match status" value="1"/>
</dbReference>
<feature type="disulfide bond" evidence="17">
    <location>
        <begin position="370"/>
        <end position="385"/>
    </location>
</feature>
<reference evidence="23" key="2">
    <citation type="submission" date="2020-06" db="EMBL/GenBank/DDBJ databases">
        <authorList>
            <person name="Sheffer M."/>
        </authorList>
    </citation>
    <scope>NUCLEOTIDE SEQUENCE</scope>
</reference>
<feature type="repeat" description="LDL-receptor class B" evidence="18">
    <location>
        <begin position="725"/>
        <end position="767"/>
    </location>
</feature>
<keyword evidence="14 17" id="KW-1015">Disulfide bond</keyword>
<evidence type="ECO:0000256" key="3">
    <source>
        <dbReference type="ARBA" id="ARBA00009939"/>
    </source>
</evidence>
<evidence type="ECO:0000256" key="2">
    <source>
        <dbReference type="ARBA" id="ARBA00004613"/>
    </source>
</evidence>
<dbReference type="SUPFAM" id="SSF57424">
    <property type="entry name" value="LDL receptor-like module"/>
    <property type="match status" value="8"/>
</dbReference>
<dbReference type="GO" id="GO:0043235">
    <property type="term" value="C:receptor complex"/>
    <property type="evidence" value="ECO:0007669"/>
    <property type="project" value="UniProtKB-ARBA"/>
</dbReference>
<keyword evidence="12 20" id="KW-1133">Transmembrane helix</keyword>
<dbReference type="InterPro" id="IPR002919">
    <property type="entry name" value="TIL_dom"/>
</dbReference>
<feature type="region of interest" description="Disordered" evidence="19">
    <location>
        <begin position="1070"/>
        <end position="1090"/>
    </location>
</feature>
<feature type="disulfide bond" evidence="17">
    <location>
        <begin position="432"/>
        <end position="444"/>
    </location>
</feature>
<dbReference type="GO" id="GO:0006897">
    <property type="term" value="P:endocytosis"/>
    <property type="evidence" value="ECO:0007669"/>
    <property type="project" value="UniProtKB-KW"/>
</dbReference>
<sequence length="1090" mass="120234">MWLYNIRHLLLSLLGITVSQEKPNTLNSQCSLTVTNGTVYCQDDGNENIACFVMCNGIYQGLYHCSRDEGWTEELPRCVTEFTGLSSVESCQKNEVYSECQGHCYRSCSNSDRPASCAQDICVGACVCADGFARDTEGTCVPESTCAASKRINKATSKPPSAEENACDVIACRLTCGLIAGKRGLIDAHCPSHQFECGNGRCIPITWHCDEDNDCGDNTDESSCELRTCSETEHKCRNSKCVPVRWLCDNEDDCGDKSDEDPKLCQNKTCAPDQFSCGSSSGLCIPVTWRCDGQQDCADGSDEKDECRQITCTEEEFTCDNNKCITHRWVCDQDNDCGDFSDEKNCPNVTCSSSEFMCVNGKCIPERWRCDGDVDCLDGSDELTCPKQTLRSPCRSNEFMCRSRDCIHLDWVCDGDADCSDRSDEQNCTITCRNDQFHCKNNHCIAGTLQCDGKKDCTDGSDELDCLSLLPQACDLATQFDCGEKHCVALELVCNGKNDCGEWEDEPHGKCFINECNINNGGCSQKCVDDIVGFHCDCFSGYKLSDNQTCEDIDECEIHGTCSQLCNNTKGSFKCSCLEGYSIEPSNHRRCKAQQGHASLLFSNRRDLRKIDLETSEYTLVASGLRSAVAIDYDYAKKIVVWTDVLEGKVYSAPLRTGEPVTEVADSGIVTPDGLAVDWIHELVYWTDTGIDAINVVQINGDIRRTLFKKNLDEPRAIVVNPLEGWMFWADWGVAKIERAGMDGTHRSVIISKDIQWPNGLALDLVSRKIFWADAKLHIISCADFDGSNQNVILSSASEVKHPFSLDVFEDWLYWTDWESEAILKVDKFTGKSLRMVGSGISSPMGVRVFHPYKQPKGPNRCGDMNGGCSHMCLPAPHLSDGSSKYTCACPNGMVLSDNGLNCLSLDPPVTKITSPEISSTTRNNRMTTPPTKTAHPLPSSTTFMSSSSPSTTTQFSTRSASSETTSSPENSSSTTNSVSGFDITPESAQQSSFVNETLRELQEVIDDSGRIAGIIIGVLSGLTLVLAVVGFCIYKQYLRRNITSMNFDNPVYRKTTEDQFSLEKNQYQPARSYPSSLEPLTSPGTNEFV</sequence>
<reference evidence="23" key="1">
    <citation type="journal article" date="2020" name="bioRxiv">
        <title>Chromosome-level reference genome of the European wasp spider Argiope bruennichi: a resource for studies on range expansion and evolutionary adaptation.</title>
        <authorList>
            <person name="Sheffer M.M."/>
            <person name="Hoppe A."/>
            <person name="Krehenwinkel H."/>
            <person name="Uhl G."/>
            <person name="Kuss A.W."/>
            <person name="Jensen L."/>
            <person name="Jensen C."/>
            <person name="Gillespie R.G."/>
            <person name="Hoff K.J."/>
            <person name="Prost S."/>
        </authorList>
    </citation>
    <scope>NUCLEOTIDE SEQUENCE</scope>
</reference>
<dbReference type="Pfam" id="PF00057">
    <property type="entry name" value="Ldl_recept_a"/>
    <property type="match status" value="8"/>
</dbReference>